<dbReference type="InterPro" id="IPR002731">
    <property type="entry name" value="ATPase_BadF"/>
</dbReference>
<comment type="caution">
    <text evidence="2">The sequence shown here is derived from an EMBL/GenBank/DDBJ whole genome shotgun (WGS) entry which is preliminary data.</text>
</comment>
<accession>A0ABS8VSA0</accession>
<evidence type="ECO:0000313" key="3">
    <source>
        <dbReference type="Proteomes" id="UP001521074"/>
    </source>
</evidence>
<evidence type="ECO:0000259" key="1">
    <source>
        <dbReference type="Pfam" id="PF01869"/>
    </source>
</evidence>
<dbReference type="RefSeq" id="WP_232876513.1">
    <property type="nucleotide sequence ID" value="NZ_JAJSOJ010000011.1"/>
</dbReference>
<dbReference type="PANTHER" id="PTHR43190">
    <property type="entry name" value="N-ACETYL-D-GLUCOSAMINE KINASE"/>
    <property type="match status" value="1"/>
</dbReference>
<evidence type="ECO:0000313" key="2">
    <source>
        <dbReference type="EMBL" id="MCE0742964.1"/>
    </source>
</evidence>
<dbReference type="InterPro" id="IPR052519">
    <property type="entry name" value="Euk-type_GlcNAc_Kinase"/>
</dbReference>
<name>A0ABS8VSA0_9PROT</name>
<protein>
    <submittedName>
        <fullName evidence="2">ATPase</fullName>
    </submittedName>
</protein>
<keyword evidence="3" id="KW-1185">Reference proteome</keyword>
<organism evidence="2 3">
    <name type="scientific">Acetobacter sicerae</name>
    <dbReference type="NCBI Taxonomy" id="85325"/>
    <lineage>
        <taxon>Bacteria</taxon>
        <taxon>Pseudomonadati</taxon>
        <taxon>Pseudomonadota</taxon>
        <taxon>Alphaproteobacteria</taxon>
        <taxon>Acetobacterales</taxon>
        <taxon>Acetobacteraceae</taxon>
        <taxon>Acetobacter</taxon>
    </lineage>
</organism>
<proteinExistence type="predicted"/>
<gene>
    <name evidence="2" type="ORF">LWC05_03535</name>
</gene>
<dbReference type="Pfam" id="PF01869">
    <property type="entry name" value="BcrAD_BadFG"/>
    <property type="match status" value="1"/>
</dbReference>
<dbReference type="PANTHER" id="PTHR43190:SF3">
    <property type="entry name" value="N-ACETYL-D-GLUCOSAMINE KINASE"/>
    <property type="match status" value="1"/>
</dbReference>
<dbReference type="InterPro" id="IPR043129">
    <property type="entry name" value="ATPase_NBD"/>
</dbReference>
<dbReference type="CDD" id="cd24082">
    <property type="entry name" value="ASKHA_NBD_GspK-like"/>
    <property type="match status" value="1"/>
</dbReference>
<dbReference type="Proteomes" id="UP001521074">
    <property type="component" value="Unassembled WGS sequence"/>
</dbReference>
<reference evidence="2 3" key="1">
    <citation type="submission" date="2021-12" db="EMBL/GenBank/DDBJ databases">
        <title>Genome sequence of Acetobacter sicerae DmPark20a_162.</title>
        <authorList>
            <person name="Chaston J.M."/>
        </authorList>
    </citation>
    <scope>NUCLEOTIDE SEQUENCE [LARGE SCALE GENOMIC DNA]</scope>
    <source>
        <strain evidence="2 3">DmPark20a_162</strain>
    </source>
</reference>
<dbReference type="Gene3D" id="3.30.420.40">
    <property type="match status" value="2"/>
</dbReference>
<feature type="domain" description="ATPase BadF/BadG/BcrA/BcrD type" evidence="1">
    <location>
        <begin position="11"/>
        <end position="264"/>
    </location>
</feature>
<dbReference type="EMBL" id="JAJSOJ010000011">
    <property type="protein sequence ID" value="MCE0742964.1"/>
    <property type="molecule type" value="Genomic_DNA"/>
</dbReference>
<sequence>MTDRSTLLVAIDAGATKTVLRIATPSGEVLGEGRGGPANIATSVEQAAKSMEAALRSAMRAADLTDDALHDGAVKWIAAAGAAGAEVAGRPEKLKELLLYLTIFDVRTDAYTSCLGAHGGADGAIVAIGTGSVGYAICGDRNHRVGGWGFPQSDEGGGARIGLAAVRHMLAASDGRVGETGLSVSVRHYLQELGADPMMWSVGASATDFAVLAPVVLRTAKNGCGAAAKLLEDAGQDIAGLVDALLKRDGFSELHVAFSGGLASELLPWCPQAVRDKGVLCQGTSLDGAMKLAMERARMM</sequence>
<dbReference type="SUPFAM" id="SSF53067">
    <property type="entry name" value="Actin-like ATPase domain"/>
    <property type="match status" value="2"/>
</dbReference>